<keyword evidence="5 7" id="KW-0539">Nucleus</keyword>
<dbReference type="OrthoDB" id="435275at2759"/>
<reference evidence="10 11" key="1">
    <citation type="submission" date="2014-04" db="EMBL/GenBank/DDBJ databases">
        <authorList>
            <consortium name="DOE Joint Genome Institute"/>
            <person name="Kuo A."/>
            <person name="Ruytinx J."/>
            <person name="Rineau F."/>
            <person name="Colpaert J."/>
            <person name="Kohler A."/>
            <person name="Nagy L.G."/>
            <person name="Floudas D."/>
            <person name="Copeland A."/>
            <person name="Barry K.W."/>
            <person name="Cichocki N."/>
            <person name="Veneault-Fourrey C."/>
            <person name="LaButti K."/>
            <person name="Lindquist E.A."/>
            <person name="Lipzen A."/>
            <person name="Lundell T."/>
            <person name="Morin E."/>
            <person name="Murat C."/>
            <person name="Sun H."/>
            <person name="Tunlid A."/>
            <person name="Henrissat B."/>
            <person name="Grigoriev I.V."/>
            <person name="Hibbett D.S."/>
            <person name="Martin F."/>
            <person name="Nordberg H.P."/>
            <person name="Cantor M.N."/>
            <person name="Hua S.X."/>
        </authorList>
    </citation>
    <scope>NUCLEOTIDE SEQUENCE [LARGE SCALE GENOMIC DNA]</scope>
    <source>
        <strain evidence="10 11">UH-Slu-Lm8-n1</strain>
    </source>
</reference>
<feature type="compositionally biased region" description="Polar residues" evidence="8">
    <location>
        <begin position="163"/>
        <end position="184"/>
    </location>
</feature>
<feature type="compositionally biased region" description="Pro residues" evidence="8">
    <location>
        <begin position="962"/>
        <end position="983"/>
    </location>
</feature>
<feature type="region of interest" description="Disordered" evidence="8">
    <location>
        <begin position="701"/>
        <end position="750"/>
    </location>
</feature>
<evidence type="ECO:0000256" key="6">
    <source>
        <dbReference type="ARBA" id="ARBA00025513"/>
    </source>
</evidence>
<gene>
    <name evidence="10" type="ORF">CY34DRAFT_135759</name>
</gene>
<dbReference type="InParanoid" id="A0A0D0B878"/>
<keyword evidence="3 7" id="KW-0805">Transcription regulation</keyword>
<dbReference type="InterPro" id="IPR024943">
    <property type="entry name" value="Enhancer_polycomb"/>
</dbReference>
<accession>A0A0D0B878</accession>
<dbReference type="AlphaFoldDB" id="A0A0D0B878"/>
<reference evidence="11" key="2">
    <citation type="submission" date="2015-01" db="EMBL/GenBank/DDBJ databases">
        <title>Evolutionary Origins and Diversification of the Mycorrhizal Mutualists.</title>
        <authorList>
            <consortium name="DOE Joint Genome Institute"/>
            <consortium name="Mycorrhizal Genomics Consortium"/>
            <person name="Kohler A."/>
            <person name="Kuo A."/>
            <person name="Nagy L.G."/>
            <person name="Floudas D."/>
            <person name="Copeland A."/>
            <person name="Barry K.W."/>
            <person name="Cichocki N."/>
            <person name="Veneault-Fourrey C."/>
            <person name="LaButti K."/>
            <person name="Lindquist E.A."/>
            <person name="Lipzen A."/>
            <person name="Lundell T."/>
            <person name="Morin E."/>
            <person name="Murat C."/>
            <person name="Riley R."/>
            <person name="Ohm R."/>
            <person name="Sun H."/>
            <person name="Tunlid A."/>
            <person name="Henrissat B."/>
            <person name="Grigoriev I.V."/>
            <person name="Hibbett D.S."/>
            <person name="Martin F."/>
        </authorList>
    </citation>
    <scope>NUCLEOTIDE SEQUENCE [LARGE SCALE GENOMIC DNA]</scope>
    <source>
        <strain evidence="11">UH-Slu-Lm8-n1</strain>
    </source>
</reference>
<dbReference type="EMBL" id="KN835234">
    <property type="protein sequence ID" value="KIK42587.1"/>
    <property type="molecule type" value="Genomic_DNA"/>
</dbReference>
<dbReference type="GO" id="GO:0005634">
    <property type="term" value="C:nucleus"/>
    <property type="evidence" value="ECO:0007669"/>
    <property type="project" value="UniProtKB-SubCell"/>
</dbReference>
<feature type="domain" description="Enhancer of polycomb-like N-terminal" evidence="9">
    <location>
        <begin position="15"/>
        <end position="214"/>
    </location>
</feature>
<dbReference type="HOGENOM" id="CLU_011403_0_0_1"/>
<evidence type="ECO:0000256" key="7">
    <source>
        <dbReference type="RuleBase" id="RU361124"/>
    </source>
</evidence>
<dbReference type="Proteomes" id="UP000054485">
    <property type="component" value="Unassembled WGS sequence"/>
</dbReference>
<keyword evidence="11" id="KW-1185">Reference proteome</keyword>
<proteinExistence type="inferred from homology"/>
<keyword evidence="4 7" id="KW-0804">Transcription</keyword>
<dbReference type="GO" id="GO:0035267">
    <property type="term" value="C:NuA4 histone acetyltransferase complex"/>
    <property type="evidence" value="ECO:0007669"/>
    <property type="project" value="InterPro"/>
</dbReference>
<dbReference type="Pfam" id="PF10513">
    <property type="entry name" value="EPL1"/>
    <property type="match status" value="1"/>
</dbReference>
<organism evidence="10 11">
    <name type="scientific">Suillus luteus UH-Slu-Lm8-n1</name>
    <dbReference type="NCBI Taxonomy" id="930992"/>
    <lineage>
        <taxon>Eukaryota</taxon>
        <taxon>Fungi</taxon>
        <taxon>Dikarya</taxon>
        <taxon>Basidiomycota</taxon>
        <taxon>Agaricomycotina</taxon>
        <taxon>Agaricomycetes</taxon>
        <taxon>Agaricomycetidae</taxon>
        <taxon>Boletales</taxon>
        <taxon>Suillineae</taxon>
        <taxon>Suillaceae</taxon>
        <taxon>Suillus</taxon>
    </lineage>
</organism>
<feature type="region of interest" description="Disordered" evidence="8">
    <location>
        <begin position="156"/>
        <end position="196"/>
    </location>
</feature>
<feature type="compositionally biased region" description="Polar residues" evidence="8">
    <location>
        <begin position="990"/>
        <end position="1005"/>
    </location>
</feature>
<name>A0A0D0B878_9AGAM</name>
<evidence type="ECO:0000256" key="8">
    <source>
        <dbReference type="SAM" id="MobiDB-lite"/>
    </source>
</evidence>
<evidence type="ECO:0000256" key="3">
    <source>
        <dbReference type="ARBA" id="ARBA00023015"/>
    </source>
</evidence>
<dbReference type="PANTHER" id="PTHR14898">
    <property type="entry name" value="ENHANCER OF POLYCOMB"/>
    <property type="match status" value="1"/>
</dbReference>
<evidence type="ECO:0000256" key="2">
    <source>
        <dbReference type="ARBA" id="ARBA00008035"/>
    </source>
</evidence>
<dbReference type="InterPro" id="IPR019542">
    <property type="entry name" value="Enhancer_polycomb-like_N"/>
</dbReference>
<dbReference type="GO" id="GO:0006357">
    <property type="term" value="P:regulation of transcription by RNA polymerase II"/>
    <property type="evidence" value="ECO:0007669"/>
    <property type="project" value="InterPro"/>
</dbReference>
<evidence type="ECO:0000256" key="5">
    <source>
        <dbReference type="ARBA" id="ARBA00023242"/>
    </source>
</evidence>
<feature type="region of interest" description="Disordered" evidence="8">
    <location>
        <begin position="952"/>
        <end position="1005"/>
    </location>
</feature>
<dbReference type="STRING" id="930992.A0A0D0B878"/>
<evidence type="ECO:0000256" key="4">
    <source>
        <dbReference type="ARBA" id="ARBA00023163"/>
    </source>
</evidence>
<protein>
    <recommendedName>
        <fullName evidence="7">Enhancer of polycomb-like protein</fullName>
    </recommendedName>
</protein>
<feature type="region of interest" description="Disordered" evidence="8">
    <location>
        <begin position="896"/>
        <end position="915"/>
    </location>
</feature>
<feature type="region of interest" description="Disordered" evidence="8">
    <location>
        <begin position="772"/>
        <end position="805"/>
    </location>
</feature>
<comment type="function">
    <text evidence="6">Component of the NuA4 histone acetyltransferase complex which is involved in transcriptional activation of selected genes principally by acetylation of nucleosomal histone H4 and H2A. The NuA4 complex is also involved in DNA repair. Involved in gene silencing by neighboring heterochromatin, blockage of the silencing spreading along the chromosome, and required for cell cycle progression through G2/M.</text>
</comment>
<feature type="compositionally biased region" description="Low complexity" evidence="8">
    <location>
        <begin position="714"/>
        <end position="727"/>
    </location>
</feature>
<evidence type="ECO:0000256" key="1">
    <source>
        <dbReference type="ARBA" id="ARBA00004123"/>
    </source>
</evidence>
<comment type="similarity">
    <text evidence="2 7">Belongs to the enhancer of polycomb family.</text>
</comment>
<evidence type="ECO:0000313" key="10">
    <source>
        <dbReference type="EMBL" id="KIK42587.1"/>
    </source>
</evidence>
<evidence type="ECO:0000313" key="11">
    <source>
        <dbReference type="Proteomes" id="UP000054485"/>
    </source>
</evidence>
<evidence type="ECO:0000259" key="9">
    <source>
        <dbReference type="Pfam" id="PF10513"/>
    </source>
</evidence>
<sequence>MPRNPNLGTSTLRNRNRVTNKTRLKVIQGSIDADPLVLDEDEEKARIISTAGVDAEDANEHHLQAVLSAASHRQQSVGRSTRGEKAVAPAAYIPTPDSTGIVDNYDELYPSQRWEDPGAYIRSSETVDEAVSNALVDAFTYYMDERDKEWLDRNNEEARGEGTSAQGALSASGATTRSGLSQRSAKAKGKEPESTQPLTITEDEFELVMGIFEKVTHDTTEFLHHGLESGMAFPPFTDYQEAFSSPLPPSMFATFTVPTWIPQPALLLRLAKVIYPYWRDRRIERKGHRIIPTLNFDESDVLNESYICFRRREIKAVRKTRASQATSSDKLLRLQNELTQGLELAKTLLCRENLKRDYTQQTLQVWDKRFEFAELKRKFPSLGTKEDEELLLDKERVAKKPKVETNRIAGLKLRARDSGDPGSPAVAVEASIRPKERLNLIHAAMERDLASQKERDHGYEDVVENAYQRPTFPFPRRHWKAIFSSSRLSTPSPNIADEDAECVRYVRHRITRLGNAAIDRRDAFIQRYGIRGDDSTFTRRRQAFARRMDAIIPEDDEEMSARLRERWRFDQDDEPTVGPEGADEQDRILIDDYDPKYLRQMMTLLSDQDHQALTTDNTIVVTVDGRQHSVTPYRLGVQPQYSVRRDQYGIQRVYPGGMPLSATRAAPAGIPMPNGVPISMQAHVKAMQPPSTIPQMRISSNGAMRPPVVGNIASPSSPTVVQQSSPPRAASTNGVNGDHAGTPTSDGDSVRLIAAPNGIAANNTTTINGTAHQSTDVQMSPPADPSQSNQAGSPARPKPDSQHVPVSVPLSSYHIPMNGYSLPNGTVMRQPNGLTLQQMQSFKMALAQNAEGRPAQVPYPGHLVQNGTHFNVQLAGGTNLNIKLPQGRQWPGIASPHQQPVQLHEGTPSPHVAPGNLPTRTPSANGMRTANRAGNINVPPQVGQLLPNQYVMSPHMQHNSPSPLPSSIPLPSHQSPPRPPPPQTMKMASPSLQHQQVVQTSQGGY</sequence>
<comment type="subcellular location">
    <subcellularLocation>
        <location evidence="1 7">Nucleus</location>
    </subcellularLocation>
</comment>